<evidence type="ECO:0000313" key="3">
    <source>
        <dbReference type="Proteomes" id="UP001500635"/>
    </source>
</evidence>
<protein>
    <recommendedName>
        <fullName evidence="4">DUF2530 domain-containing protein</fullName>
    </recommendedName>
</protein>
<keyword evidence="1" id="KW-0812">Transmembrane</keyword>
<accession>A0ABP8KHZ8</accession>
<proteinExistence type="predicted"/>
<feature type="transmembrane region" description="Helical" evidence="1">
    <location>
        <begin position="20"/>
        <end position="39"/>
    </location>
</feature>
<organism evidence="2 3">
    <name type="scientific">Tsukamurella soli</name>
    <dbReference type="NCBI Taxonomy" id="644556"/>
    <lineage>
        <taxon>Bacteria</taxon>
        <taxon>Bacillati</taxon>
        <taxon>Actinomycetota</taxon>
        <taxon>Actinomycetes</taxon>
        <taxon>Mycobacteriales</taxon>
        <taxon>Tsukamurellaceae</taxon>
        <taxon>Tsukamurella</taxon>
    </lineage>
</organism>
<gene>
    <name evidence="2" type="ORF">GCM10023147_51500</name>
</gene>
<keyword evidence="3" id="KW-1185">Reference proteome</keyword>
<keyword evidence="1" id="KW-0472">Membrane</keyword>
<evidence type="ECO:0000256" key="1">
    <source>
        <dbReference type="SAM" id="Phobius"/>
    </source>
</evidence>
<dbReference type="EMBL" id="BAABFR010000180">
    <property type="protein sequence ID" value="GAA4407450.1"/>
    <property type="molecule type" value="Genomic_DNA"/>
</dbReference>
<dbReference type="Pfam" id="PF10745">
    <property type="entry name" value="DUF2530"/>
    <property type="match status" value="1"/>
</dbReference>
<evidence type="ECO:0000313" key="2">
    <source>
        <dbReference type="EMBL" id="GAA4407450.1"/>
    </source>
</evidence>
<evidence type="ECO:0008006" key="4">
    <source>
        <dbReference type="Google" id="ProtNLM"/>
    </source>
</evidence>
<sequence length="57" mass="6070">MLWLVALIVTTVFHGTFGDAWITCVAGVAVGVFGTVTFVRQRHAARRGARGAQQGLV</sequence>
<dbReference type="InterPro" id="IPR019681">
    <property type="entry name" value="DUF2530"/>
</dbReference>
<name>A0ABP8KHZ8_9ACTN</name>
<keyword evidence="1" id="KW-1133">Transmembrane helix</keyword>
<reference evidence="3" key="1">
    <citation type="journal article" date="2019" name="Int. J. Syst. Evol. Microbiol.">
        <title>The Global Catalogue of Microorganisms (GCM) 10K type strain sequencing project: providing services to taxonomists for standard genome sequencing and annotation.</title>
        <authorList>
            <consortium name="The Broad Institute Genomics Platform"/>
            <consortium name="The Broad Institute Genome Sequencing Center for Infectious Disease"/>
            <person name="Wu L."/>
            <person name="Ma J."/>
        </authorList>
    </citation>
    <scope>NUCLEOTIDE SEQUENCE [LARGE SCALE GENOMIC DNA]</scope>
    <source>
        <strain evidence="3">JCM 17688</strain>
    </source>
</reference>
<comment type="caution">
    <text evidence="2">The sequence shown here is derived from an EMBL/GenBank/DDBJ whole genome shotgun (WGS) entry which is preliminary data.</text>
</comment>
<dbReference type="Proteomes" id="UP001500635">
    <property type="component" value="Unassembled WGS sequence"/>
</dbReference>